<dbReference type="Proteomes" id="UP001244011">
    <property type="component" value="Unassembled WGS sequence"/>
</dbReference>
<gene>
    <name evidence="5" type="ORF">QBC33DRAFT_445261</name>
</gene>
<dbReference type="PANTHER" id="PTHR46505:SF1">
    <property type="entry name" value="OXIDOREDUCTASE NAD-BINDING DOMAIN-CONTAINING PROTEIN 1"/>
    <property type="match status" value="1"/>
</dbReference>
<keyword evidence="2" id="KW-0520">NAD</keyword>
<protein>
    <recommendedName>
        <fullName evidence="3">Oxidoreductase NAD-binding domain-containing protein 1</fullName>
    </recommendedName>
</protein>
<dbReference type="GO" id="GO:0016491">
    <property type="term" value="F:oxidoreductase activity"/>
    <property type="evidence" value="ECO:0007669"/>
    <property type="project" value="UniProtKB-KW"/>
</dbReference>
<dbReference type="InterPro" id="IPR017938">
    <property type="entry name" value="Riboflavin_synthase-like_b-brl"/>
</dbReference>
<dbReference type="EMBL" id="MU839000">
    <property type="protein sequence ID" value="KAK1770333.1"/>
    <property type="molecule type" value="Genomic_DNA"/>
</dbReference>
<dbReference type="InterPro" id="IPR039261">
    <property type="entry name" value="FNR_nucleotide-bd"/>
</dbReference>
<dbReference type="InterPro" id="IPR017927">
    <property type="entry name" value="FAD-bd_FR_type"/>
</dbReference>
<dbReference type="RefSeq" id="XP_060286546.1">
    <property type="nucleotide sequence ID" value="XM_060424318.1"/>
</dbReference>
<dbReference type="InterPro" id="IPR001433">
    <property type="entry name" value="OxRdtase_FAD/NAD-bd"/>
</dbReference>
<dbReference type="PROSITE" id="PS51384">
    <property type="entry name" value="FAD_FR"/>
    <property type="match status" value="1"/>
</dbReference>
<dbReference type="SUPFAM" id="SSF52343">
    <property type="entry name" value="Ferredoxin reductase-like, C-terminal NADP-linked domain"/>
    <property type="match status" value="1"/>
</dbReference>
<keyword evidence="6" id="KW-1185">Reference proteome</keyword>
<dbReference type="Gene3D" id="2.40.30.10">
    <property type="entry name" value="Translation factors"/>
    <property type="match status" value="1"/>
</dbReference>
<dbReference type="SUPFAM" id="SSF63380">
    <property type="entry name" value="Riboflavin synthase domain-like"/>
    <property type="match status" value="1"/>
</dbReference>
<dbReference type="GO" id="GO:0005739">
    <property type="term" value="C:mitochondrion"/>
    <property type="evidence" value="ECO:0007669"/>
    <property type="project" value="TreeGrafter"/>
</dbReference>
<accession>A0AAJ0C547</accession>
<name>A0AAJ0C547_9PEZI</name>
<dbReference type="PANTHER" id="PTHR46505">
    <property type="entry name" value="OXIDOREDUCTASE NAD-BINDING DOMAIN-CONTAINING PROTEIN 1"/>
    <property type="match status" value="1"/>
</dbReference>
<dbReference type="GeneID" id="85307505"/>
<evidence type="ECO:0000259" key="4">
    <source>
        <dbReference type="PROSITE" id="PS51384"/>
    </source>
</evidence>
<reference evidence="5" key="1">
    <citation type="submission" date="2023-06" db="EMBL/GenBank/DDBJ databases">
        <title>Genome-scale phylogeny and comparative genomics of the fungal order Sordariales.</title>
        <authorList>
            <consortium name="Lawrence Berkeley National Laboratory"/>
            <person name="Hensen N."/>
            <person name="Bonometti L."/>
            <person name="Westerberg I."/>
            <person name="Brannstrom I.O."/>
            <person name="Guillou S."/>
            <person name="Cros-Aarteil S."/>
            <person name="Calhoun S."/>
            <person name="Haridas S."/>
            <person name="Kuo A."/>
            <person name="Mondo S."/>
            <person name="Pangilinan J."/>
            <person name="Riley R."/>
            <person name="Labutti K."/>
            <person name="Andreopoulos B."/>
            <person name="Lipzen A."/>
            <person name="Chen C."/>
            <person name="Yanf M."/>
            <person name="Daum C."/>
            <person name="Ng V."/>
            <person name="Clum A."/>
            <person name="Steindorff A."/>
            <person name="Ohm R."/>
            <person name="Martin F."/>
            <person name="Silar P."/>
            <person name="Natvig D."/>
            <person name="Lalanne C."/>
            <person name="Gautier V."/>
            <person name="Ament-Velasquez S.L."/>
            <person name="Kruys A."/>
            <person name="Hutchinson M.I."/>
            <person name="Powell A.J."/>
            <person name="Barry K."/>
            <person name="Miller A.N."/>
            <person name="Grigoriev I.V."/>
            <person name="Debuchy R."/>
            <person name="Gladieux P."/>
            <person name="Thoren M.H."/>
            <person name="Johannesson H."/>
        </authorList>
    </citation>
    <scope>NUCLEOTIDE SEQUENCE</scope>
    <source>
        <strain evidence="5">8032-3</strain>
    </source>
</reference>
<evidence type="ECO:0000313" key="6">
    <source>
        <dbReference type="Proteomes" id="UP001244011"/>
    </source>
</evidence>
<evidence type="ECO:0000256" key="2">
    <source>
        <dbReference type="ARBA" id="ARBA00023027"/>
    </source>
</evidence>
<dbReference type="InterPro" id="IPR052128">
    <property type="entry name" value="Oxidoreductase_NAD-binding"/>
</dbReference>
<comment type="caution">
    <text evidence="5">The sequence shown here is derived from an EMBL/GenBank/DDBJ whole genome shotgun (WGS) entry which is preliminary data.</text>
</comment>
<evidence type="ECO:0000256" key="1">
    <source>
        <dbReference type="ARBA" id="ARBA00023002"/>
    </source>
</evidence>
<evidence type="ECO:0000313" key="5">
    <source>
        <dbReference type="EMBL" id="KAK1770333.1"/>
    </source>
</evidence>
<sequence length="293" mass="32027">MEIENKSHLERTAAEPRQAALHKVILKRVDEVNDTIRVLRLEIPDRGSIRFLPGQWLDVYPPTVPKAGGFTITSPPSRVSPTANSAGFLELAIQKSPDNPAAAWLWGAEDDILGSELDVRVGGSFVWPPPGILAFALRKVVFVAGGVGINPVMSMLSAVAERPGGAFDVHVFYSVKDPGPEREGDKILFLERIATLFARGKIRGSLKLFLTGSGDSVTGDPQRDVVSCNEVDVPFERRRITVDDVAGAVQADKRFAVVYICGVPTMTDRFVTELVSPDGLGMEPHRVLCEKWW</sequence>
<dbReference type="CDD" id="cd00322">
    <property type="entry name" value="FNR_like"/>
    <property type="match status" value="1"/>
</dbReference>
<feature type="domain" description="FAD-binding FR-type" evidence="4">
    <location>
        <begin position="19"/>
        <end position="130"/>
    </location>
</feature>
<dbReference type="AlphaFoldDB" id="A0AAJ0C547"/>
<dbReference type="Pfam" id="PF00175">
    <property type="entry name" value="NAD_binding_1"/>
    <property type="match status" value="1"/>
</dbReference>
<organism evidence="5 6">
    <name type="scientific">Phialemonium atrogriseum</name>
    <dbReference type="NCBI Taxonomy" id="1093897"/>
    <lineage>
        <taxon>Eukaryota</taxon>
        <taxon>Fungi</taxon>
        <taxon>Dikarya</taxon>
        <taxon>Ascomycota</taxon>
        <taxon>Pezizomycotina</taxon>
        <taxon>Sordariomycetes</taxon>
        <taxon>Sordariomycetidae</taxon>
        <taxon>Cephalothecales</taxon>
        <taxon>Cephalothecaceae</taxon>
        <taxon>Phialemonium</taxon>
    </lineage>
</organism>
<proteinExistence type="predicted"/>
<evidence type="ECO:0000256" key="3">
    <source>
        <dbReference type="ARBA" id="ARBA00040516"/>
    </source>
</evidence>
<dbReference type="Gene3D" id="3.40.50.80">
    <property type="entry name" value="Nucleotide-binding domain of ferredoxin-NADP reductase (FNR) module"/>
    <property type="match status" value="1"/>
</dbReference>
<keyword evidence="1" id="KW-0560">Oxidoreductase</keyword>